<organism evidence="1 2">
    <name type="scientific">Microlunatus ginsengisoli</name>
    <dbReference type="NCBI Taxonomy" id="363863"/>
    <lineage>
        <taxon>Bacteria</taxon>
        <taxon>Bacillati</taxon>
        <taxon>Actinomycetota</taxon>
        <taxon>Actinomycetes</taxon>
        <taxon>Propionibacteriales</taxon>
        <taxon>Propionibacteriaceae</taxon>
        <taxon>Microlunatus</taxon>
    </lineage>
</organism>
<dbReference type="Gene3D" id="2.120.10.30">
    <property type="entry name" value="TolB, C-terminal domain"/>
    <property type="match status" value="1"/>
</dbReference>
<dbReference type="InterPro" id="IPR011042">
    <property type="entry name" value="6-blade_b-propeller_TolB-like"/>
</dbReference>
<gene>
    <name evidence="1" type="ORF">GCM10022236_40740</name>
</gene>
<proteinExistence type="predicted"/>
<accession>A0ABP7AJI5</accession>
<protein>
    <submittedName>
        <fullName evidence="1">PD40 domain-containing protein</fullName>
    </submittedName>
</protein>
<name>A0ABP7AJI5_9ACTN</name>
<dbReference type="RefSeq" id="WP_344808040.1">
    <property type="nucleotide sequence ID" value="NZ_BAABAB010000033.1"/>
</dbReference>
<comment type="caution">
    <text evidence="1">The sequence shown here is derived from an EMBL/GenBank/DDBJ whole genome shotgun (WGS) entry which is preliminary data.</text>
</comment>
<sequence>MNRPGRISVLVSVSVVCFGLAAGYLVWAKHSAAVGSVVEPTPGGSESTAQLDLGAALAQPHVVFRNAQPGAGFGMVAVSTLRAPDGPRAVGQQLCERTYATAGGGVCLAPKRGLVPTYALVSLNSRLQPVASSPLVGLPSRTRMSRDSSLVSTTTFVGGHSYGDGKFSTETIIRRDGVSLGNIENFTTTLPDGSKLTAVDRNFWGVTFAADDDTFYATAASGNTTWLVRGSLRAKTMTGLRTDAECPSLSPDGTKIAYKKRLGAKLGVWHLAVLDLKSGKETVLAEQRSVDDQMEWLDADHLLYQLPRDGAGSTSTDIWQVPADGTGQPSVFIEDASSPAVVRP</sequence>
<dbReference type="Proteomes" id="UP001501490">
    <property type="component" value="Unassembled WGS sequence"/>
</dbReference>
<keyword evidence="2" id="KW-1185">Reference proteome</keyword>
<evidence type="ECO:0000313" key="1">
    <source>
        <dbReference type="EMBL" id="GAA3633958.1"/>
    </source>
</evidence>
<evidence type="ECO:0000313" key="2">
    <source>
        <dbReference type="Proteomes" id="UP001501490"/>
    </source>
</evidence>
<dbReference type="SUPFAM" id="SSF82171">
    <property type="entry name" value="DPP6 N-terminal domain-like"/>
    <property type="match status" value="1"/>
</dbReference>
<dbReference type="EMBL" id="BAABAB010000033">
    <property type="protein sequence ID" value="GAA3633958.1"/>
    <property type="molecule type" value="Genomic_DNA"/>
</dbReference>
<reference evidence="2" key="1">
    <citation type="journal article" date="2019" name="Int. J. Syst. Evol. Microbiol.">
        <title>The Global Catalogue of Microorganisms (GCM) 10K type strain sequencing project: providing services to taxonomists for standard genome sequencing and annotation.</title>
        <authorList>
            <consortium name="The Broad Institute Genomics Platform"/>
            <consortium name="The Broad Institute Genome Sequencing Center for Infectious Disease"/>
            <person name="Wu L."/>
            <person name="Ma J."/>
        </authorList>
    </citation>
    <scope>NUCLEOTIDE SEQUENCE [LARGE SCALE GENOMIC DNA]</scope>
    <source>
        <strain evidence="2">JCM 16929</strain>
    </source>
</reference>